<evidence type="ECO:0000256" key="8">
    <source>
        <dbReference type="ARBA" id="ARBA00023012"/>
    </source>
</evidence>
<keyword evidence="8" id="KW-0902">Two-component regulatory system</keyword>
<dbReference type="InterPro" id="IPR004358">
    <property type="entry name" value="Sig_transdc_His_kin-like_C"/>
</dbReference>
<organism evidence="11 12">
    <name type="scientific">Bdellovibrio bacteriovorus</name>
    <dbReference type="NCBI Taxonomy" id="959"/>
    <lineage>
        <taxon>Bacteria</taxon>
        <taxon>Pseudomonadati</taxon>
        <taxon>Bdellovibrionota</taxon>
        <taxon>Bdellovibrionia</taxon>
        <taxon>Bdellovibrionales</taxon>
        <taxon>Pseudobdellovibrionaceae</taxon>
        <taxon>Bdellovibrio</taxon>
    </lineage>
</organism>
<proteinExistence type="predicted"/>
<name>A0A1Z3NA24_BDEBC</name>
<dbReference type="AlphaFoldDB" id="A0A1Z3NA24"/>
<dbReference type="SMART" id="SM00387">
    <property type="entry name" value="HATPase_c"/>
    <property type="match status" value="1"/>
</dbReference>
<evidence type="ECO:0000256" key="7">
    <source>
        <dbReference type="ARBA" id="ARBA00022840"/>
    </source>
</evidence>
<dbReference type="Gene3D" id="3.30.565.10">
    <property type="entry name" value="Histidine kinase-like ATPase, C-terminal domain"/>
    <property type="match status" value="1"/>
</dbReference>
<dbReference type="EMBL" id="CP020946">
    <property type="protein sequence ID" value="ASD64324.1"/>
    <property type="molecule type" value="Genomic_DNA"/>
</dbReference>
<dbReference type="InterPro" id="IPR003594">
    <property type="entry name" value="HATPase_dom"/>
</dbReference>
<dbReference type="Pfam" id="PF02518">
    <property type="entry name" value="HATPase_c"/>
    <property type="match status" value="1"/>
</dbReference>
<keyword evidence="5" id="KW-0547">Nucleotide-binding</keyword>
<dbReference type="PANTHER" id="PTHR43065:SF10">
    <property type="entry name" value="PEROXIDE STRESS-ACTIVATED HISTIDINE KINASE MAK3"/>
    <property type="match status" value="1"/>
</dbReference>
<evidence type="ECO:0000259" key="10">
    <source>
        <dbReference type="PROSITE" id="PS50109"/>
    </source>
</evidence>
<gene>
    <name evidence="11" type="ORF">B9G79_12490</name>
</gene>
<dbReference type="PRINTS" id="PR00344">
    <property type="entry name" value="BCTRLSENSOR"/>
</dbReference>
<dbReference type="GO" id="GO:0000160">
    <property type="term" value="P:phosphorelay signal transduction system"/>
    <property type="evidence" value="ECO:0007669"/>
    <property type="project" value="UniProtKB-KW"/>
</dbReference>
<dbReference type="CDD" id="cd00075">
    <property type="entry name" value="HATPase"/>
    <property type="match status" value="1"/>
</dbReference>
<keyword evidence="9" id="KW-0812">Transmembrane</keyword>
<evidence type="ECO:0000256" key="6">
    <source>
        <dbReference type="ARBA" id="ARBA00022777"/>
    </source>
</evidence>
<keyword evidence="7 11" id="KW-0067">ATP-binding</keyword>
<keyword evidence="3" id="KW-0597">Phosphoprotein</keyword>
<evidence type="ECO:0000313" key="12">
    <source>
        <dbReference type="Proteomes" id="UP000197003"/>
    </source>
</evidence>
<evidence type="ECO:0000256" key="2">
    <source>
        <dbReference type="ARBA" id="ARBA00012438"/>
    </source>
</evidence>
<dbReference type="SUPFAM" id="SSF55874">
    <property type="entry name" value="ATPase domain of HSP90 chaperone/DNA topoisomerase II/histidine kinase"/>
    <property type="match status" value="1"/>
</dbReference>
<keyword evidence="9" id="KW-0472">Membrane</keyword>
<dbReference type="OrthoDB" id="5289089at2"/>
<protein>
    <recommendedName>
        <fullName evidence="2">histidine kinase</fullName>
        <ecNumber evidence="2">2.7.13.3</ecNumber>
    </recommendedName>
</protein>
<evidence type="ECO:0000256" key="4">
    <source>
        <dbReference type="ARBA" id="ARBA00022679"/>
    </source>
</evidence>
<keyword evidence="6" id="KW-0418">Kinase</keyword>
<evidence type="ECO:0000256" key="5">
    <source>
        <dbReference type="ARBA" id="ARBA00022741"/>
    </source>
</evidence>
<dbReference type="PANTHER" id="PTHR43065">
    <property type="entry name" value="SENSOR HISTIDINE KINASE"/>
    <property type="match status" value="1"/>
</dbReference>
<feature type="domain" description="Histidine kinase" evidence="10">
    <location>
        <begin position="194"/>
        <end position="404"/>
    </location>
</feature>
<dbReference type="GO" id="GO:0005524">
    <property type="term" value="F:ATP binding"/>
    <property type="evidence" value="ECO:0007669"/>
    <property type="project" value="UniProtKB-KW"/>
</dbReference>
<dbReference type="InterPro" id="IPR036890">
    <property type="entry name" value="HATPase_C_sf"/>
</dbReference>
<evidence type="ECO:0000256" key="3">
    <source>
        <dbReference type="ARBA" id="ARBA00022553"/>
    </source>
</evidence>
<evidence type="ECO:0000256" key="9">
    <source>
        <dbReference type="SAM" id="Phobius"/>
    </source>
</evidence>
<keyword evidence="9" id="KW-1133">Transmembrane helix</keyword>
<feature type="transmembrane region" description="Helical" evidence="9">
    <location>
        <begin position="126"/>
        <end position="146"/>
    </location>
</feature>
<evidence type="ECO:0000256" key="1">
    <source>
        <dbReference type="ARBA" id="ARBA00000085"/>
    </source>
</evidence>
<dbReference type="PROSITE" id="PS50109">
    <property type="entry name" value="HIS_KIN"/>
    <property type="match status" value="1"/>
</dbReference>
<keyword evidence="4" id="KW-0808">Transferase</keyword>
<sequence length="417" mass="46126">MENTRSSSQNEIPVKWLSVFAIVSLVVAVLSFGYEVHRAQDSVRQYVGIWEDDIARAKLFQGDPTLQNKILKQLKEVHTAVVKSEVQNPESLQCLISTEVPITLNSLPAGKMAVCFGLSELAVKALTSPVFMLGVVLGLILLGFGYRREFLARLHEQKLESELARNKEISEISRQVAHDIRGPLMALTTLSLLQVAHDIRGPLMALTTLSQLSHDMSTEKKELFDHAVARIKGIAEDLLAKGRKQNTQSSLPVVKTVQPDLTDLMDSLLKEYRFSHPAVNFTWHKHIHSDAVKVNLESVKIQRVVSNLLNNALEALPESEASINLTLMERQDHWLLQIMDNGSGIPEDILPKLAQEGVSYGKDNGNGLGLYDAKKTLESVGGDLQIRSRVGVGTQVVLRFPKPVEAGLDRAVATHHP</sequence>
<dbReference type="InterPro" id="IPR005467">
    <property type="entry name" value="His_kinase_dom"/>
</dbReference>
<comment type="catalytic activity">
    <reaction evidence="1">
        <text>ATP + protein L-histidine = ADP + protein N-phospho-L-histidine.</text>
        <dbReference type="EC" id="2.7.13.3"/>
    </reaction>
</comment>
<dbReference type="Proteomes" id="UP000197003">
    <property type="component" value="Chromosome"/>
</dbReference>
<feature type="transmembrane region" description="Helical" evidence="9">
    <location>
        <begin position="12"/>
        <end position="34"/>
    </location>
</feature>
<evidence type="ECO:0000313" key="11">
    <source>
        <dbReference type="EMBL" id="ASD64324.1"/>
    </source>
</evidence>
<reference evidence="11 12" key="1">
    <citation type="submission" date="2017-04" db="EMBL/GenBank/DDBJ databases">
        <title>Whole genome sequence of Bdellovibrio bacteriovorus strain SSB218315.</title>
        <authorList>
            <person name="Oyedara O."/>
            <person name="Rodriguez-Perez M.A."/>
        </authorList>
    </citation>
    <scope>NUCLEOTIDE SEQUENCE [LARGE SCALE GENOMIC DNA]</scope>
    <source>
        <strain evidence="11 12">SSB218315</strain>
    </source>
</reference>
<accession>A0A1Z3NA24</accession>
<dbReference type="EC" id="2.7.13.3" evidence="2"/>
<dbReference type="GO" id="GO:0004673">
    <property type="term" value="F:protein histidine kinase activity"/>
    <property type="evidence" value="ECO:0007669"/>
    <property type="project" value="UniProtKB-EC"/>
</dbReference>